<feature type="domain" description="TonB-dependent transporter Oar-like beta-barrel" evidence="8">
    <location>
        <begin position="257"/>
        <end position="1101"/>
    </location>
</feature>
<dbReference type="EMBL" id="JACHIO010000002">
    <property type="protein sequence ID" value="MBB5062153.1"/>
    <property type="molecule type" value="Genomic_DNA"/>
</dbReference>
<dbReference type="GO" id="GO:0009279">
    <property type="term" value="C:cell outer membrane"/>
    <property type="evidence" value="ECO:0007669"/>
    <property type="project" value="UniProtKB-SubCell"/>
</dbReference>
<feature type="signal peptide" evidence="7">
    <location>
        <begin position="1"/>
        <end position="34"/>
    </location>
</feature>
<dbReference type="RefSeq" id="WP_260330782.1">
    <property type="nucleotide sequence ID" value="NZ_JACHIO010000002.1"/>
</dbReference>
<dbReference type="Pfam" id="PF13620">
    <property type="entry name" value="CarboxypepD_reg"/>
    <property type="match status" value="1"/>
</dbReference>
<keyword evidence="5" id="KW-0472">Membrane</keyword>
<comment type="subcellular location">
    <subcellularLocation>
        <location evidence="1">Cell outer membrane</location>
        <topology evidence="1">Multi-pass membrane protein</topology>
    </subcellularLocation>
</comment>
<keyword evidence="2" id="KW-0813">Transport</keyword>
<dbReference type="InterPro" id="IPR057601">
    <property type="entry name" value="Oar-like_b-barrel"/>
</dbReference>
<proteinExistence type="predicted"/>
<comment type="caution">
    <text evidence="9">The sequence shown here is derived from an EMBL/GenBank/DDBJ whole genome shotgun (WGS) entry which is preliminary data.</text>
</comment>
<dbReference type="InterPro" id="IPR008969">
    <property type="entry name" value="CarboxyPept-like_regulatory"/>
</dbReference>
<protein>
    <recommendedName>
        <fullName evidence="8">TonB-dependent transporter Oar-like beta-barrel domain-containing protein</fullName>
    </recommendedName>
</protein>
<accession>A0A7W7ZLM2</accession>
<dbReference type="InterPro" id="IPR039426">
    <property type="entry name" value="TonB-dep_rcpt-like"/>
</dbReference>
<evidence type="ECO:0000256" key="5">
    <source>
        <dbReference type="ARBA" id="ARBA00023136"/>
    </source>
</evidence>
<keyword evidence="6" id="KW-0998">Cell outer membrane</keyword>
<dbReference type="PANTHER" id="PTHR30069:SF46">
    <property type="entry name" value="OAR PROTEIN"/>
    <property type="match status" value="1"/>
</dbReference>
<keyword evidence="4" id="KW-0812">Transmembrane</keyword>
<evidence type="ECO:0000256" key="2">
    <source>
        <dbReference type="ARBA" id="ARBA00022448"/>
    </source>
</evidence>
<dbReference type="Pfam" id="PF25183">
    <property type="entry name" value="OMP_b-brl_4"/>
    <property type="match status" value="1"/>
</dbReference>
<dbReference type="GO" id="GO:0044718">
    <property type="term" value="P:siderophore transmembrane transport"/>
    <property type="evidence" value="ECO:0007669"/>
    <property type="project" value="TreeGrafter"/>
</dbReference>
<name>A0A7W7ZLM2_9BACT</name>
<keyword evidence="3" id="KW-1134">Transmembrane beta strand</keyword>
<feature type="chain" id="PRO_5030517887" description="TonB-dependent transporter Oar-like beta-barrel domain-containing protein" evidence="7">
    <location>
        <begin position="35"/>
        <end position="1135"/>
    </location>
</feature>
<dbReference type="SUPFAM" id="SSF49464">
    <property type="entry name" value="Carboxypeptidase regulatory domain-like"/>
    <property type="match status" value="1"/>
</dbReference>
<evidence type="ECO:0000313" key="9">
    <source>
        <dbReference type="EMBL" id="MBB5062153.1"/>
    </source>
</evidence>
<dbReference type="Proteomes" id="UP000584867">
    <property type="component" value="Unassembled WGS sequence"/>
</dbReference>
<sequence length="1135" mass="121681">MTFIENLRSIAAGCVLALSPIVLITTFLAPSASAQTTSGDIAGTIKDSLGAAIPNVSITVTNEKTGTQSTTKTNAAGQFQVQNLLPGLYDIQASASGFSNSTLKALTVVPNSASTANLSLSVGTVSTSIEVTGGAGVVLDTTTQNLTQTFDAEQLQALPTAAVGGANQNGVLNVSLLAPGVASSGGIGIGIGPSIGGQRPRNNNFEIEGIDNNNKAVTGPLVYVPNDAVGDFSLITTQFSPEFGHSSGGQFNTNVISGTNTFHGKVYEYFQNRNLNAANGPAGAKTFPIPGYDNNRYGAEVGGPILHNKLFFFANYERNTINQVLSTHLCTPTAGGLATLQSLGAAYGLNTNNLAQYEKYIPAASTTGPNGTGIDAAQDISCGNEPTGPQFLTVYNTTGAAAGADATTPQTNIPLGNYLGQGSAPVKFWALTTSVDYTINSSDSLRLRYIYNNQTSIDDVAALPTFYAAQPFKWHLFALSEFHTFTPNLVNEFRVGFNRYENELTAGNFSFPGLDSFPNLYFYDQGSIDVGPDDNAPQFTIQNLYQVTDNISWTKGKHTLKFGFDGRKYISPQGFTQRARGDYEWSNLSDYLHDLAPDPNGFGERSTGNETYYGDQTALYGYGNDTWRASDKLTLNFGLRYEFTSVPSGEREQSLNSISSVPGLITFGAPQPTYTSFAPRFGVVFAPDSKTSIRAGYGIAYDVLFDNLGTLSFPPQLSQTNDVGTNPKYPFSLPGFLAGGGLPPGTGSGVTLLDQATAIATTAAYVPNQVVPYSENYTLTIQREISRGLVAEIGYVGTRGIHLPTQIQLNVQAPVTAQNALFTELGNTELTPNNGTTLLQLQAIGNIIPAYGSKGFVSKITSYQPWSSSNYNGLITNLQGHLHNLQMNLSWTWSKAMDNATAEVFSTVLTPRRPEDSQNLNQDYSRSALDRTHRVTLEADYSYKGFNGHNWLLRNLVANWVVAPIYTYESPEYATALSGVNSNLNGDNGQQIDRPLINPTGVKGTGSGVTAITNGTGDTIGYQAINPKAYYIEAGPGTLPNASRNTLPIRPINNIDLTLNKRLTFHDRYSFEFGVQAFNLANHAQYIPGTVDNVNATSYISSVAFQTVSNALFNQPQKEFNNNARTLQLTGKFSF</sequence>
<reference evidence="9 10" key="1">
    <citation type="submission" date="2020-08" db="EMBL/GenBank/DDBJ databases">
        <title>Genomic Encyclopedia of Type Strains, Phase IV (KMG-V): Genome sequencing to study the core and pangenomes of soil and plant-associated prokaryotes.</title>
        <authorList>
            <person name="Whitman W."/>
        </authorList>
    </citation>
    <scope>NUCLEOTIDE SEQUENCE [LARGE SCALE GENOMIC DNA]</scope>
    <source>
        <strain evidence="9 10">X5P3</strain>
    </source>
</reference>
<dbReference type="InterPro" id="IPR036942">
    <property type="entry name" value="Beta-barrel_TonB_sf"/>
</dbReference>
<keyword evidence="7" id="KW-0732">Signal</keyword>
<evidence type="ECO:0000259" key="8">
    <source>
        <dbReference type="Pfam" id="PF25183"/>
    </source>
</evidence>
<evidence type="ECO:0000313" key="10">
    <source>
        <dbReference type="Proteomes" id="UP000584867"/>
    </source>
</evidence>
<dbReference type="Gene3D" id="2.60.40.1120">
    <property type="entry name" value="Carboxypeptidase-like, regulatory domain"/>
    <property type="match status" value="1"/>
</dbReference>
<dbReference type="PANTHER" id="PTHR30069">
    <property type="entry name" value="TONB-DEPENDENT OUTER MEMBRANE RECEPTOR"/>
    <property type="match status" value="1"/>
</dbReference>
<evidence type="ECO:0000256" key="3">
    <source>
        <dbReference type="ARBA" id="ARBA00022452"/>
    </source>
</evidence>
<evidence type="ECO:0000256" key="7">
    <source>
        <dbReference type="SAM" id="SignalP"/>
    </source>
</evidence>
<evidence type="ECO:0000256" key="1">
    <source>
        <dbReference type="ARBA" id="ARBA00004571"/>
    </source>
</evidence>
<gene>
    <name evidence="9" type="ORF">HDF15_000480</name>
</gene>
<dbReference type="Gene3D" id="2.40.170.20">
    <property type="entry name" value="TonB-dependent receptor, beta-barrel domain"/>
    <property type="match status" value="1"/>
</dbReference>
<organism evidence="9 10">
    <name type="scientific">Granulicella mallensis</name>
    <dbReference type="NCBI Taxonomy" id="940614"/>
    <lineage>
        <taxon>Bacteria</taxon>
        <taxon>Pseudomonadati</taxon>
        <taxon>Acidobacteriota</taxon>
        <taxon>Terriglobia</taxon>
        <taxon>Terriglobales</taxon>
        <taxon>Acidobacteriaceae</taxon>
        <taxon>Granulicella</taxon>
    </lineage>
</organism>
<evidence type="ECO:0000256" key="4">
    <source>
        <dbReference type="ARBA" id="ARBA00022692"/>
    </source>
</evidence>
<dbReference type="AlphaFoldDB" id="A0A7W7ZLM2"/>
<dbReference type="SUPFAM" id="SSF56935">
    <property type="entry name" value="Porins"/>
    <property type="match status" value="1"/>
</dbReference>
<dbReference type="GO" id="GO:0015344">
    <property type="term" value="F:siderophore uptake transmembrane transporter activity"/>
    <property type="evidence" value="ECO:0007669"/>
    <property type="project" value="TreeGrafter"/>
</dbReference>
<evidence type="ECO:0000256" key="6">
    <source>
        <dbReference type="ARBA" id="ARBA00023237"/>
    </source>
</evidence>